<gene>
    <name evidence="1" type="ORF">GGE46_003855</name>
    <name evidence="2" type="ORF">GGE57_003892</name>
</gene>
<dbReference type="Proteomes" id="UP000557344">
    <property type="component" value="Unassembled WGS sequence"/>
</dbReference>
<comment type="caution">
    <text evidence="2">The sequence shown here is derived from an EMBL/GenBank/DDBJ whole genome shotgun (WGS) entry which is preliminary data.</text>
</comment>
<evidence type="ECO:0000313" key="1">
    <source>
        <dbReference type="EMBL" id="MBB4481259.1"/>
    </source>
</evidence>
<accession>A0A7W6ZJ64</accession>
<sequence length="59" mass="6506">MSFVIVGTQLGGVFAAASVLLEINRSELVIIESEDVIWLLKDSPPNFSIQNERAFIAQE</sequence>
<protein>
    <submittedName>
        <fullName evidence="2">Uncharacterized protein</fullName>
    </submittedName>
</protein>
<reference evidence="3 4" key="1">
    <citation type="submission" date="2020-08" db="EMBL/GenBank/DDBJ databases">
        <title>Genomic Encyclopedia of Type Strains, Phase IV (KMG-V): Genome sequencing to study the core and pangenomes of soil and plant-associated prokaryotes.</title>
        <authorList>
            <person name="Whitman W."/>
        </authorList>
    </citation>
    <scope>NUCLEOTIDE SEQUENCE [LARGE SCALE GENOMIC DNA]</scope>
    <source>
        <strain evidence="1 4">SEMIA 471</strain>
        <strain evidence="2 3">SEMIA 489</strain>
    </source>
</reference>
<organism evidence="2 3">
    <name type="scientific">Rhizobium etli</name>
    <dbReference type="NCBI Taxonomy" id="29449"/>
    <lineage>
        <taxon>Bacteria</taxon>
        <taxon>Pseudomonadati</taxon>
        <taxon>Pseudomonadota</taxon>
        <taxon>Alphaproteobacteria</taxon>
        <taxon>Hyphomicrobiales</taxon>
        <taxon>Rhizobiaceae</taxon>
        <taxon>Rhizobium/Agrobacterium group</taxon>
        <taxon>Rhizobium</taxon>
    </lineage>
</organism>
<dbReference type="Proteomes" id="UP000523431">
    <property type="component" value="Unassembled WGS sequence"/>
</dbReference>
<dbReference type="EMBL" id="JACIHU010000008">
    <property type="protein sequence ID" value="MBB4481259.1"/>
    <property type="molecule type" value="Genomic_DNA"/>
</dbReference>
<evidence type="ECO:0000313" key="2">
    <source>
        <dbReference type="EMBL" id="MBB4537128.1"/>
    </source>
</evidence>
<evidence type="ECO:0000313" key="3">
    <source>
        <dbReference type="Proteomes" id="UP000523431"/>
    </source>
</evidence>
<evidence type="ECO:0000313" key="4">
    <source>
        <dbReference type="Proteomes" id="UP000557344"/>
    </source>
</evidence>
<dbReference type="AlphaFoldDB" id="A0A7W6ZJ64"/>
<name>A0A7W6ZJ64_RHIET</name>
<proteinExistence type="predicted"/>
<dbReference type="EMBL" id="JACIID010000008">
    <property type="protein sequence ID" value="MBB4537128.1"/>
    <property type="molecule type" value="Genomic_DNA"/>
</dbReference>